<sequence>MQLTCNLFIIPLNKLPTPRFSFKTRFCYSTEYSNSVQADSLKTLEWTSICKQLSAFTSTSMGSSAANNARLPIGRTPTDSQKLLDQTSAARLIPQQQLDFSGIHDLTDILSVAVSGQLLTIPELCTVRRTLASARELFDSLKRVASEATHSQRYSPLLEILQNCNFLVGLERTIEYCIDCNLSVILDRASEDLEIIRSERRRNIEILDSLLKEVSSQIFRAGGIDRPFITKRRSRMCVGIRASHRYLLPEGVVLNASSSGATYFMEPKEAIDLNNMEVRLSNSEAAEERAILSMLASEIANSESEINYLLDKVLEVDLAFARASYAQWMNGVCPIFSLRTLEGTDSVEEDKDSDISVVQEDDDLTIDIEGMRHPLLLESSLGNISDDHTLRSGNAVELSNGNGTMASTGTSPGITEFPVPVDFKIRHGTRVVVISGPNTGGKTASMKTLGLASLMSKAGMHLPAKTRPKLPWFDLILADIGDHQSLEQNLSTFSGHISRIRKFLEVASKQSLVLIDEIGCGTDPSEGVALSTSILQYLRDHVNLAVVTTHYADLSTMKEKDTCFENAAMEFSLETLQPTYRVLWGCTGDSNALSIAQSIGFDKKIIDHAQKWVEKLKPEQQQERRGMLYQSLQEEKNRLKAEAEKAASIHTEIMNVYSEIQREAEDLDRREMMLMAKEAQQVQEELESAKSEIETVINKFEKQLQNLGRNQLNSLIKESETEIASIVKAHTPAAVGFPISGADRTASYTPQFGDQVRVKELGGKLAKVVESPGDDETILVQYGKVKVRVKKNSIRAIPPSSKNPATSFATYQGRQSPQSGESQGNLEINSSNNDLSYGPVVQTSKNTVDLRGMRLAEAAIHLETAINLSRPYSVLFVIHGMGTGAVKDRALAIMEKHPRVTNYEPESPMNYGCTLAYVK</sequence>
<dbReference type="Pfam" id="PF01713">
    <property type="entry name" value="Smr"/>
    <property type="match status" value="1"/>
</dbReference>
<organism evidence="10 11">
    <name type="scientific">Trifolium pratense</name>
    <name type="common">Red clover</name>
    <dbReference type="NCBI Taxonomy" id="57577"/>
    <lineage>
        <taxon>Eukaryota</taxon>
        <taxon>Viridiplantae</taxon>
        <taxon>Streptophyta</taxon>
        <taxon>Embryophyta</taxon>
        <taxon>Tracheophyta</taxon>
        <taxon>Spermatophyta</taxon>
        <taxon>Magnoliopsida</taxon>
        <taxon>eudicotyledons</taxon>
        <taxon>Gunneridae</taxon>
        <taxon>Pentapetalae</taxon>
        <taxon>rosids</taxon>
        <taxon>fabids</taxon>
        <taxon>Fabales</taxon>
        <taxon>Fabaceae</taxon>
        <taxon>Papilionoideae</taxon>
        <taxon>50 kb inversion clade</taxon>
        <taxon>NPAAA clade</taxon>
        <taxon>Hologalegina</taxon>
        <taxon>IRL clade</taxon>
        <taxon>Trifolieae</taxon>
        <taxon>Trifolium</taxon>
    </lineage>
</organism>
<keyword evidence="6" id="KW-0238">DNA-binding</keyword>
<accession>A0A2K3P160</accession>
<proteinExistence type="predicted"/>
<evidence type="ECO:0000256" key="8">
    <source>
        <dbReference type="SAM" id="MobiDB-lite"/>
    </source>
</evidence>
<feature type="coiled-coil region" evidence="7">
    <location>
        <begin position="629"/>
        <end position="710"/>
    </location>
</feature>
<evidence type="ECO:0000256" key="1">
    <source>
        <dbReference type="ARBA" id="ARBA00022730"/>
    </source>
</evidence>
<gene>
    <name evidence="10" type="ORF">L195_g005564</name>
</gene>
<evidence type="ECO:0000256" key="3">
    <source>
        <dbReference type="ARBA" id="ARBA00022801"/>
    </source>
</evidence>
<evidence type="ECO:0000256" key="6">
    <source>
        <dbReference type="ARBA" id="ARBA00023125"/>
    </source>
</evidence>
<keyword evidence="7" id="KW-0175">Coiled coil</keyword>
<dbReference type="SUPFAM" id="SSF160443">
    <property type="entry name" value="SMR domain-like"/>
    <property type="match status" value="1"/>
</dbReference>
<keyword evidence="4" id="KW-0067">ATP-binding</keyword>
<dbReference type="PANTHER" id="PTHR48466">
    <property type="entry name" value="OS10G0509000 PROTEIN-RELATED"/>
    <property type="match status" value="1"/>
</dbReference>
<dbReference type="Pfam" id="PF20297">
    <property type="entry name" value="MSSS"/>
    <property type="match status" value="1"/>
</dbReference>
<keyword evidence="1" id="KW-0699">rRNA-binding</keyword>
<dbReference type="GO" id="GO:0030983">
    <property type="term" value="F:mismatched DNA binding"/>
    <property type="evidence" value="ECO:0007669"/>
    <property type="project" value="InterPro"/>
</dbReference>
<dbReference type="InterPro" id="IPR005747">
    <property type="entry name" value="MutS2"/>
</dbReference>
<dbReference type="GO" id="GO:0004519">
    <property type="term" value="F:endonuclease activity"/>
    <property type="evidence" value="ECO:0007669"/>
    <property type="project" value="UniProtKB-KW"/>
</dbReference>
<dbReference type="AlphaFoldDB" id="A0A2K3P160"/>
<dbReference type="Gene3D" id="3.30.1370.110">
    <property type="match status" value="1"/>
</dbReference>
<dbReference type="GO" id="GO:0016887">
    <property type="term" value="F:ATP hydrolysis activity"/>
    <property type="evidence" value="ECO:0007669"/>
    <property type="project" value="InterPro"/>
</dbReference>
<reference evidence="10 11" key="2">
    <citation type="journal article" date="2017" name="Front. Plant Sci.">
        <title>Gene Classification and Mining of Molecular Markers Useful in Red Clover (Trifolium pratense) Breeding.</title>
        <authorList>
            <person name="Istvanek J."/>
            <person name="Dluhosova J."/>
            <person name="Dluhos P."/>
            <person name="Patkova L."/>
            <person name="Nedelnik J."/>
            <person name="Repkova J."/>
        </authorList>
    </citation>
    <scope>NUCLEOTIDE SEQUENCE [LARGE SCALE GENOMIC DNA]</scope>
    <source>
        <strain evidence="11">cv. Tatra</strain>
        <tissue evidence="10">Young leaves</tissue>
    </source>
</reference>
<feature type="region of interest" description="Disordered" evidence="8">
    <location>
        <begin position="795"/>
        <end position="839"/>
    </location>
</feature>
<dbReference type="SMART" id="SM00463">
    <property type="entry name" value="SMR"/>
    <property type="match status" value="1"/>
</dbReference>
<comment type="caution">
    <text evidence="10">The sequence shown here is derived from an EMBL/GenBank/DDBJ whole genome shotgun (WGS) entry which is preliminary data.</text>
</comment>
<dbReference type="InterPro" id="IPR002625">
    <property type="entry name" value="Smr_dom"/>
</dbReference>
<evidence type="ECO:0000256" key="4">
    <source>
        <dbReference type="ARBA" id="ARBA00022840"/>
    </source>
</evidence>
<dbReference type="GO" id="GO:0140664">
    <property type="term" value="F:ATP-dependent DNA damage sensor activity"/>
    <property type="evidence" value="ECO:0007669"/>
    <property type="project" value="InterPro"/>
</dbReference>
<dbReference type="GO" id="GO:0045910">
    <property type="term" value="P:negative regulation of DNA recombination"/>
    <property type="evidence" value="ECO:0007669"/>
    <property type="project" value="InterPro"/>
</dbReference>
<keyword evidence="2" id="KW-0547">Nucleotide-binding</keyword>
<dbReference type="EMBL" id="ASHM01002876">
    <property type="protein sequence ID" value="PNY09021.1"/>
    <property type="molecule type" value="Genomic_DNA"/>
</dbReference>
<dbReference type="InterPro" id="IPR045076">
    <property type="entry name" value="MutS"/>
</dbReference>
<dbReference type="GO" id="GO:0019843">
    <property type="term" value="F:rRNA binding"/>
    <property type="evidence" value="ECO:0007669"/>
    <property type="project" value="UniProtKB-KW"/>
</dbReference>
<evidence type="ECO:0000313" key="11">
    <source>
        <dbReference type="Proteomes" id="UP000236291"/>
    </source>
</evidence>
<dbReference type="GO" id="GO:0006298">
    <property type="term" value="P:mismatch repair"/>
    <property type="evidence" value="ECO:0007669"/>
    <property type="project" value="InterPro"/>
</dbReference>
<reference evidence="10 11" key="1">
    <citation type="journal article" date="2014" name="Am. J. Bot.">
        <title>Genome assembly and annotation for red clover (Trifolium pratense; Fabaceae).</title>
        <authorList>
            <person name="Istvanek J."/>
            <person name="Jaros M."/>
            <person name="Krenek A."/>
            <person name="Repkova J."/>
        </authorList>
    </citation>
    <scope>NUCLEOTIDE SEQUENCE [LARGE SCALE GENOMIC DNA]</scope>
    <source>
        <strain evidence="11">cv. Tatra</strain>
        <tissue evidence="10">Young leaves</tissue>
    </source>
</reference>
<evidence type="ECO:0000313" key="10">
    <source>
        <dbReference type="EMBL" id="PNY09021.1"/>
    </source>
</evidence>
<dbReference type="InterPro" id="IPR007696">
    <property type="entry name" value="DNA_mismatch_repair_MutS_core"/>
</dbReference>
<evidence type="ECO:0000259" key="9">
    <source>
        <dbReference type="PROSITE" id="PS50828"/>
    </source>
</evidence>
<dbReference type="FunFam" id="3.40.50.300:FF:001814">
    <property type="entry name" value="DNA mismatch repair protein MutS type 2"/>
    <property type="match status" value="1"/>
</dbReference>
<keyword evidence="3" id="KW-0378">Hydrolase</keyword>
<dbReference type="SUPFAM" id="SSF52540">
    <property type="entry name" value="P-loop containing nucleoside triphosphate hydrolases"/>
    <property type="match status" value="1"/>
</dbReference>
<feature type="compositionally biased region" description="Polar residues" evidence="8">
    <location>
        <begin position="800"/>
        <end position="839"/>
    </location>
</feature>
<dbReference type="Pfam" id="PF00488">
    <property type="entry name" value="MutS_V"/>
    <property type="match status" value="1"/>
</dbReference>
<dbReference type="InterPro" id="IPR000432">
    <property type="entry name" value="DNA_mismatch_repair_MutS_C"/>
</dbReference>
<dbReference type="InterPro" id="IPR046893">
    <property type="entry name" value="MSSS"/>
</dbReference>
<dbReference type="STRING" id="57577.A0A2K3P160"/>
<dbReference type="InterPro" id="IPR036063">
    <property type="entry name" value="Smr_dom_sf"/>
</dbReference>
<dbReference type="InterPro" id="IPR036187">
    <property type="entry name" value="DNA_mismatch_repair_MutS_sf"/>
</dbReference>
<dbReference type="SMART" id="SM00533">
    <property type="entry name" value="MUTSd"/>
    <property type="match status" value="1"/>
</dbReference>
<name>A0A2K3P160_TRIPR</name>
<dbReference type="GO" id="GO:0005524">
    <property type="term" value="F:ATP binding"/>
    <property type="evidence" value="ECO:0007669"/>
    <property type="project" value="UniProtKB-KW"/>
</dbReference>
<dbReference type="PROSITE" id="PS50828">
    <property type="entry name" value="SMR"/>
    <property type="match status" value="1"/>
</dbReference>
<dbReference type="PIRSF" id="PIRSF005814">
    <property type="entry name" value="MutS_YshD"/>
    <property type="match status" value="1"/>
</dbReference>
<dbReference type="Gene3D" id="3.40.50.300">
    <property type="entry name" value="P-loop containing nucleotide triphosphate hydrolases"/>
    <property type="match status" value="1"/>
</dbReference>
<evidence type="ECO:0000256" key="7">
    <source>
        <dbReference type="SAM" id="Coils"/>
    </source>
</evidence>
<dbReference type="PANTHER" id="PTHR48466:SF1">
    <property type="entry name" value="SMR DOMAIN-CONTAINING PROTEIN"/>
    <property type="match status" value="1"/>
</dbReference>
<evidence type="ECO:0000256" key="5">
    <source>
        <dbReference type="ARBA" id="ARBA00022884"/>
    </source>
</evidence>
<keyword evidence="5" id="KW-0694">RNA-binding</keyword>
<dbReference type="SUPFAM" id="SSF48334">
    <property type="entry name" value="DNA repair protein MutS, domain III"/>
    <property type="match status" value="1"/>
</dbReference>
<evidence type="ECO:0000256" key="2">
    <source>
        <dbReference type="ARBA" id="ARBA00022741"/>
    </source>
</evidence>
<dbReference type="Proteomes" id="UP000236291">
    <property type="component" value="Unassembled WGS sequence"/>
</dbReference>
<dbReference type="NCBIfam" id="TIGR01069">
    <property type="entry name" value="mutS2"/>
    <property type="match status" value="1"/>
</dbReference>
<dbReference type="SMART" id="SM00534">
    <property type="entry name" value="MUTSac"/>
    <property type="match status" value="1"/>
</dbReference>
<dbReference type="InterPro" id="IPR027417">
    <property type="entry name" value="P-loop_NTPase"/>
</dbReference>
<protein>
    <submittedName>
        <fullName evidence="10">MutS2 family protein</fullName>
    </submittedName>
</protein>
<feature type="domain" description="Smr" evidence="9">
    <location>
        <begin position="848"/>
        <end position="919"/>
    </location>
</feature>